<gene>
    <name evidence="1" type="ORF">OOW_P131scaffold01101g4</name>
</gene>
<proteinExistence type="predicted"/>
<protein>
    <submittedName>
        <fullName evidence="1">Uncharacterized protein</fullName>
    </submittedName>
</protein>
<evidence type="ECO:0000313" key="1">
    <source>
        <dbReference type="EMBL" id="ELQ62183.1"/>
    </source>
</evidence>
<dbReference type="AlphaFoldDB" id="L7J1Z3"/>
<name>L7J1Z3_PYRO1</name>
<organism>
    <name type="scientific">Pyricularia oryzae (strain P131)</name>
    <name type="common">Rice blast fungus</name>
    <name type="synonym">Magnaporthe oryzae</name>
    <dbReference type="NCBI Taxonomy" id="1143193"/>
    <lineage>
        <taxon>Eukaryota</taxon>
        <taxon>Fungi</taxon>
        <taxon>Dikarya</taxon>
        <taxon>Ascomycota</taxon>
        <taxon>Pezizomycotina</taxon>
        <taxon>Sordariomycetes</taxon>
        <taxon>Sordariomycetidae</taxon>
        <taxon>Magnaporthales</taxon>
        <taxon>Pyriculariaceae</taxon>
        <taxon>Pyricularia</taxon>
    </lineage>
</organism>
<accession>L7J1Z3</accession>
<sequence>MRTVGTFAYIVLANACPRTIVRDVVVIGGGAPRRIRTGCVLRVDLNKDGGFGGEGRNLGGEDICRDPPTPMPSLPATAISITTEYADSTSSQGVLFVPPSSNASSNATRKYKGSGREAFCVPMTGAMLMEQEQMVVAWDRNPDLLELDEQKRDSISKLNCNANWAGIESSHLLGNGTLYSIRASAAAANYLELPK</sequence>
<dbReference type="EMBL" id="JH794740">
    <property type="protein sequence ID" value="ELQ62183.1"/>
    <property type="molecule type" value="Genomic_DNA"/>
</dbReference>
<reference evidence="1" key="1">
    <citation type="journal article" date="2012" name="PLoS Genet.">
        <title>Comparative analysis of the genomes of two field isolates of the rice blast fungus Magnaporthe oryzae.</title>
        <authorList>
            <person name="Xue M."/>
            <person name="Yang J."/>
            <person name="Li Z."/>
            <person name="Hu S."/>
            <person name="Yao N."/>
            <person name="Dean R.A."/>
            <person name="Zhao W."/>
            <person name="Shen M."/>
            <person name="Zhang H."/>
            <person name="Li C."/>
            <person name="Liu L."/>
            <person name="Cao L."/>
            <person name="Xu X."/>
            <person name="Xing Y."/>
            <person name="Hsiang T."/>
            <person name="Zhang Z."/>
            <person name="Xu J.R."/>
            <person name="Peng Y.L."/>
        </authorList>
    </citation>
    <scope>NUCLEOTIDE SEQUENCE [LARGE SCALE GENOMIC DNA]</scope>
    <source>
        <strain evidence="1">P131</strain>
    </source>
</reference>